<evidence type="ECO:0000313" key="2">
    <source>
        <dbReference type="Proteomes" id="UP000175744"/>
    </source>
</evidence>
<accession>A0A1E8EYP3</accession>
<dbReference type="EMBL" id="LZFO01000021">
    <property type="protein sequence ID" value="OFI05809.1"/>
    <property type="molecule type" value="Genomic_DNA"/>
</dbReference>
<dbReference type="OrthoDB" id="1932555at2"/>
<proteinExistence type="predicted"/>
<protein>
    <submittedName>
        <fullName evidence="1">Uncharacterized protein</fullName>
    </submittedName>
</protein>
<comment type="caution">
    <text evidence="1">The sequence shown here is derived from an EMBL/GenBank/DDBJ whole genome shotgun (WGS) entry which is preliminary data.</text>
</comment>
<dbReference type="Proteomes" id="UP000175744">
    <property type="component" value="Unassembled WGS sequence"/>
</dbReference>
<dbReference type="RefSeq" id="WP_070110483.1">
    <property type="nucleotide sequence ID" value="NZ_LZFO01000021.1"/>
</dbReference>
<gene>
    <name evidence="1" type="ORF">CLOACE_15040</name>
</gene>
<organism evidence="1 2">
    <name type="scientific">Clostridium acetireducens DSM 10703</name>
    <dbReference type="NCBI Taxonomy" id="1121290"/>
    <lineage>
        <taxon>Bacteria</taxon>
        <taxon>Bacillati</taxon>
        <taxon>Bacillota</taxon>
        <taxon>Clostridia</taxon>
        <taxon>Eubacteriales</taxon>
        <taxon>Clostridiaceae</taxon>
        <taxon>Clostridium</taxon>
    </lineage>
</organism>
<name>A0A1E8EYP3_9CLOT</name>
<reference evidence="1 2" key="1">
    <citation type="submission" date="2016-06" db="EMBL/GenBank/DDBJ databases">
        <title>Genome sequence of Clostridium acetireducens DSM 10703.</title>
        <authorList>
            <person name="Poehlein A."/>
            <person name="Fluechter S."/>
            <person name="Duerre P."/>
            <person name="Daniel R."/>
        </authorList>
    </citation>
    <scope>NUCLEOTIDE SEQUENCE [LARGE SCALE GENOMIC DNA]</scope>
    <source>
        <strain evidence="1 2">DSM 10703</strain>
    </source>
</reference>
<evidence type="ECO:0000313" key="1">
    <source>
        <dbReference type="EMBL" id="OFI05809.1"/>
    </source>
</evidence>
<keyword evidence="2" id="KW-1185">Reference proteome</keyword>
<dbReference type="AlphaFoldDB" id="A0A1E8EYP3"/>
<sequence length="81" mass="9654">MKKKLISILAIFALILILVIYNNNKIIYTKQFTYLPKYNDVKLENFEKPRKEQIGTATYKIKDSKSQNVMNDYFKKLKKMS</sequence>